<evidence type="ECO:0000256" key="1">
    <source>
        <dbReference type="SAM" id="MobiDB-lite"/>
    </source>
</evidence>
<proteinExistence type="predicted"/>
<sequence length="89" mass="9305">MSITISITIPAPTVLTRRPDLTWRSVRPFVPVLLAGAEQLVPGLGLVVAIAGLVGVQAAVEVPTVEEPADEAAGPDVDDTEEPRLRLVA</sequence>
<dbReference type="RefSeq" id="WP_179793732.1">
    <property type="nucleotide sequence ID" value="NZ_BAABHP010000007.1"/>
</dbReference>
<evidence type="ECO:0000313" key="2">
    <source>
        <dbReference type="EMBL" id="NYD35986.1"/>
    </source>
</evidence>
<protein>
    <submittedName>
        <fullName evidence="2">Uncharacterized protein</fullName>
    </submittedName>
</protein>
<name>A0A7Y9DUZ1_9PSEU</name>
<accession>A0A7Y9DUZ1</accession>
<keyword evidence="3" id="KW-1185">Reference proteome</keyword>
<organism evidence="2 3">
    <name type="scientific">Actinomycetospora corticicola</name>
    <dbReference type="NCBI Taxonomy" id="663602"/>
    <lineage>
        <taxon>Bacteria</taxon>
        <taxon>Bacillati</taxon>
        <taxon>Actinomycetota</taxon>
        <taxon>Actinomycetes</taxon>
        <taxon>Pseudonocardiales</taxon>
        <taxon>Pseudonocardiaceae</taxon>
        <taxon>Actinomycetospora</taxon>
    </lineage>
</organism>
<comment type="caution">
    <text evidence="2">The sequence shown here is derived from an EMBL/GenBank/DDBJ whole genome shotgun (WGS) entry which is preliminary data.</text>
</comment>
<reference evidence="2 3" key="1">
    <citation type="submission" date="2020-07" db="EMBL/GenBank/DDBJ databases">
        <title>Sequencing the genomes of 1000 actinobacteria strains.</title>
        <authorList>
            <person name="Klenk H.-P."/>
        </authorList>
    </citation>
    <scope>NUCLEOTIDE SEQUENCE [LARGE SCALE GENOMIC DNA]</scope>
    <source>
        <strain evidence="2 3">DSM 45772</strain>
    </source>
</reference>
<gene>
    <name evidence="2" type="ORF">BJ983_002088</name>
</gene>
<dbReference type="EMBL" id="JACCBN010000001">
    <property type="protein sequence ID" value="NYD35986.1"/>
    <property type="molecule type" value="Genomic_DNA"/>
</dbReference>
<evidence type="ECO:0000313" key="3">
    <source>
        <dbReference type="Proteomes" id="UP000535890"/>
    </source>
</evidence>
<dbReference type="Proteomes" id="UP000535890">
    <property type="component" value="Unassembled WGS sequence"/>
</dbReference>
<dbReference type="AlphaFoldDB" id="A0A7Y9DUZ1"/>
<feature type="region of interest" description="Disordered" evidence="1">
    <location>
        <begin position="66"/>
        <end position="89"/>
    </location>
</feature>